<evidence type="ECO:0000256" key="5">
    <source>
        <dbReference type="ARBA" id="ARBA00023136"/>
    </source>
</evidence>
<gene>
    <name evidence="7" type="ORF">NJQ99_13000</name>
</gene>
<dbReference type="NCBIfam" id="TIGR00765">
    <property type="entry name" value="yihY_not_rbn"/>
    <property type="match status" value="1"/>
</dbReference>
<sequence>MRDGLIATFQVGWDALVHFVDDEGLEISGHMSFTALLAIFPFVIFLVALGGFVGDPEAAQRIIGHMFEVMPAEIAEALSPVVEEVLLRQRGGLLTFGILATLWTASSGIEALRGALNRAYDVQDVRSFWLRRLQSVLFVIGGAAGLLLLALLIVLGPVILRLVEVWFPLPASLVVLYTVLRYAIALAVLGGSLMALHRFLPARRMNTRDLWPGIVVTILLWMAGASAFSFYLAGFANYSVTYGSLGGLIGVLLFFYITGALFILGAEVNMALLRRRQAEGARASGTADG</sequence>
<accession>A0A9J6PD75</accession>
<dbReference type="RefSeq" id="WP_269333301.1">
    <property type="nucleotide sequence ID" value="NZ_JAMZFT010000003.1"/>
</dbReference>
<keyword evidence="2" id="KW-1003">Cell membrane</keyword>
<dbReference type="PANTHER" id="PTHR30213:SF0">
    <property type="entry name" value="UPF0761 MEMBRANE PROTEIN YIHY"/>
    <property type="match status" value="1"/>
</dbReference>
<keyword evidence="3 6" id="KW-0812">Transmembrane</keyword>
<protein>
    <submittedName>
        <fullName evidence="7">YihY/virulence factor BrkB family protein</fullName>
    </submittedName>
</protein>
<dbReference type="PIRSF" id="PIRSF035875">
    <property type="entry name" value="RNase_BN"/>
    <property type="match status" value="1"/>
</dbReference>
<keyword evidence="8" id="KW-1185">Reference proteome</keyword>
<feature type="transmembrane region" description="Helical" evidence="6">
    <location>
        <begin position="210"/>
        <end position="233"/>
    </location>
</feature>
<evidence type="ECO:0000256" key="1">
    <source>
        <dbReference type="ARBA" id="ARBA00004651"/>
    </source>
</evidence>
<proteinExistence type="predicted"/>
<keyword evidence="4 6" id="KW-1133">Transmembrane helix</keyword>
<reference evidence="7" key="1">
    <citation type="submission" date="2022-06" db="EMBL/GenBank/DDBJ databases">
        <title>Isolation and Genomics of Futiania mangrovii gen. nov., sp. nov., a Rare and Metabolically-versatile member in the Class Alphaproteobacteria.</title>
        <authorList>
            <person name="Liu L."/>
            <person name="Huang W.-C."/>
            <person name="Pan J."/>
            <person name="Li J."/>
            <person name="Huang Y."/>
            <person name="Du H."/>
            <person name="Liu Y."/>
            <person name="Li M."/>
        </authorList>
    </citation>
    <scope>NUCLEOTIDE SEQUENCE</scope>
    <source>
        <strain evidence="7">FT118</strain>
    </source>
</reference>
<keyword evidence="5 6" id="KW-0472">Membrane</keyword>
<dbReference type="EMBL" id="JAMZFT010000003">
    <property type="protein sequence ID" value="MCP1337333.1"/>
    <property type="molecule type" value="Genomic_DNA"/>
</dbReference>
<evidence type="ECO:0000256" key="2">
    <source>
        <dbReference type="ARBA" id="ARBA00022475"/>
    </source>
</evidence>
<dbReference type="GO" id="GO:0005886">
    <property type="term" value="C:plasma membrane"/>
    <property type="evidence" value="ECO:0007669"/>
    <property type="project" value="UniProtKB-SubCell"/>
</dbReference>
<comment type="subcellular location">
    <subcellularLocation>
        <location evidence="1">Cell membrane</location>
        <topology evidence="1">Multi-pass membrane protein</topology>
    </subcellularLocation>
</comment>
<feature type="transmembrane region" description="Helical" evidence="6">
    <location>
        <begin position="245"/>
        <end position="266"/>
    </location>
</feature>
<name>A0A9J6PD75_9PROT</name>
<dbReference type="Proteomes" id="UP001055804">
    <property type="component" value="Unassembled WGS sequence"/>
</dbReference>
<feature type="transmembrane region" description="Helical" evidence="6">
    <location>
        <begin position="33"/>
        <end position="53"/>
    </location>
</feature>
<evidence type="ECO:0000313" key="7">
    <source>
        <dbReference type="EMBL" id="MCP1337333.1"/>
    </source>
</evidence>
<dbReference type="InterPro" id="IPR017039">
    <property type="entry name" value="Virul_fac_BrkB"/>
</dbReference>
<comment type="caution">
    <text evidence="7">The sequence shown here is derived from an EMBL/GenBank/DDBJ whole genome shotgun (WGS) entry which is preliminary data.</text>
</comment>
<dbReference type="AlphaFoldDB" id="A0A9J6PD75"/>
<evidence type="ECO:0000256" key="4">
    <source>
        <dbReference type="ARBA" id="ARBA00022989"/>
    </source>
</evidence>
<feature type="transmembrane region" description="Helical" evidence="6">
    <location>
        <begin position="166"/>
        <end position="189"/>
    </location>
</feature>
<dbReference type="PANTHER" id="PTHR30213">
    <property type="entry name" value="INNER MEMBRANE PROTEIN YHJD"/>
    <property type="match status" value="1"/>
</dbReference>
<dbReference type="Pfam" id="PF03631">
    <property type="entry name" value="Virul_fac_BrkB"/>
    <property type="match status" value="1"/>
</dbReference>
<evidence type="ECO:0000313" key="8">
    <source>
        <dbReference type="Proteomes" id="UP001055804"/>
    </source>
</evidence>
<feature type="transmembrane region" description="Helical" evidence="6">
    <location>
        <begin position="136"/>
        <end position="160"/>
    </location>
</feature>
<evidence type="ECO:0000256" key="3">
    <source>
        <dbReference type="ARBA" id="ARBA00022692"/>
    </source>
</evidence>
<evidence type="ECO:0000256" key="6">
    <source>
        <dbReference type="SAM" id="Phobius"/>
    </source>
</evidence>
<organism evidence="7 8">
    <name type="scientific">Futiania mangrovi</name>
    <dbReference type="NCBI Taxonomy" id="2959716"/>
    <lineage>
        <taxon>Bacteria</taxon>
        <taxon>Pseudomonadati</taxon>
        <taxon>Pseudomonadota</taxon>
        <taxon>Alphaproteobacteria</taxon>
        <taxon>Futianiales</taxon>
        <taxon>Futianiaceae</taxon>
        <taxon>Futiania</taxon>
    </lineage>
</organism>